<dbReference type="Proteomes" id="UP000006873">
    <property type="component" value="Chromosome"/>
</dbReference>
<dbReference type="AlphaFoldDB" id="G8L919"/>
<dbReference type="EMBL" id="CP002273">
    <property type="protein sequence ID" value="AEU12329.1"/>
    <property type="molecule type" value="Genomic_DNA"/>
</dbReference>
<keyword evidence="2" id="KW-1185">Reference proteome</keyword>
<protein>
    <submittedName>
        <fullName evidence="1">Uncharacterized protein</fullName>
    </submittedName>
</protein>
<evidence type="ECO:0000313" key="1">
    <source>
        <dbReference type="EMBL" id="AEU12329.1"/>
    </source>
</evidence>
<dbReference type="HOGENOM" id="CLU_3270218_0_0_9"/>
<reference evidence="1 2" key="1">
    <citation type="journal article" date="2011" name="J. Bacteriol.">
        <title>Complete genome sequence of a carbon monoxide-utilizing acetogen, Eubacterium limosum KIST612.</title>
        <authorList>
            <person name="Roh H."/>
            <person name="Ko H.J."/>
            <person name="Kim D."/>
            <person name="Choi D.G."/>
            <person name="Park S."/>
            <person name="Kim S."/>
            <person name="Chang I.S."/>
            <person name="Choi I.G."/>
        </authorList>
    </citation>
    <scope>NUCLEOTIDE SEQUENCE [LARGE SCALE GENOMIC DNA]</scope>
    <source>
        <strain evidence="1 2">KIST612</strain>
    </source>
</reference>
<gene>
    <name evidence="1" type="ordered locus">ELI_4661</name>
</gene>
<name>G8L919_9FIRM</name>
<evidence type="ECO:0000313" key="2">
    <source>
        <dbReference type="Proteomes" id="UP000006873"/>
    </source>
</evidence>
<proteinExistence type="predicted"/>
<organism evidence="1 2">
    <name type="scientific">Eubacterium callanderi</name>
    <dbReference type="NCBI Taxonomy" id="53442"/>
    <lineage>
        <taxon>Bacteria</taxon>
        <taxon>Bacillati</taxon>
        <taxon>Bacillota</taxon>
        <taxon>Clostridia</taxon>
        <taxon>Eubacteriales</taxon>
        <taxon>Eubacteriaceae</taxon>
        <taxon>Eubacterium</taxon>
    </lineage>
</organism>
<accession>G8L919</accession>
<sequence>MFENIYTLAERVLNNKNATTRGGRQRLTSKEFLIEDSSRIK</sequence>
<dbReference type="KEGG" id="elm:ELI_4661"/>